<dbReference type="InterPro" id="IPR013249">
    <property type="entry name" value="RNA_pol_sigma70_r4_t2"/>
</dbReference>
<comment type="caution">
    <text evidence="9">The sequence shown here is derived from an EMBL/GenBank/DDBJ whole genome shotgun (WGS) entry which is preliminary data.</text>
</comment>
<dbReference type="GO" id="GO:0016987">
    <property type="term" value="F:sigma factor activity"/>
    <property type="evidence" value="ECO:0007669"/>
    <property type="project" value="UniProtKB-KW"/>
</dbReference>
<reference evidence="9" key="1">
    <citation type="journal article" date="2021" name="PeerJ">
        <title>Extensive microbial diversity within the chicken gut microbiome revealed by metagenomics and culture.</title>
        <authorList>
            <person name="Gilroy R."/>
            <person name="Ravi A."/>
            <person name="Getino M."/>
            <person name="Pursley I."/>
            <person name="Horton D.L."/>
            <person name="Alikhan N.F."/>
            <person name="Baker D."/>
            <person name="Gharbi K."/>
            <person name="Hall N."/>
            <person name="Watson M."/>
            <person name="Adriaenssens E.M."/>
            <person name="Foster-Nyarko E."/>
            <person name="Jarju S."/>
            <person name="Secka A."/>
            <person name="Antonio M."/>
            <person name="Oren A."/>
            <person name="Chaudhuri R.R."/>
            <person name="La Ragione R."/>
            <person name="Hildebrand F."/>
            <person name="Pallen M.J."/>
        </authorList>
    </citation>
    <scope>NUCLEOTIDE SEQUENCE</scope>
    <source>
        <strain evidence="9">ChiBcec15-3976</strain>
    </source>
</reference>
<evidence type="ECO:0000256" key="5">
    <source>
        <dbReference type="ARBA" id="ARBA00023163"/>
    </source>
</evidence>
<comment type="similarity">
    <text evidence="1">Belongs to the sigma-70 factor family. ECF subfamily.</text>
</comment>
<feature type="domain" description="RNA polymerase sigma factor 70 region 4 type 2" evidence="8">
    <location>
        <begin position="127"/>
        <end position="177"/>
    </location>
</feature>
<dbReference type="Gene3D" id="1.10.1740.10">
    <property type="match status" value="1"/>
</dbReference>
<evidence type="ECO:0000259" key="8">
    <source>
        <dbReference type="Pfam" id="PF08281"/>
    </source>
</evidence>
<keyword evidence="4" id="KW-0238">DNA-binding</keyword>
<evidence type="ECO:0000256" key="6">
    <source>
        <dbReference type="SAM" id="Coils"/>
    </source>
</evidence>
<evidence type="ECO:0000256" key="2">
    <source>
        <dbReference type="ARBA" id="ARBA00023015"/>
    </source>
</evidence>
<dbReference type="NCBIfam" id="TIGR02937">
    <property type="entry name" value="sigma70-ECF"/>
    <property type="match status" value="1"/>
</dbReference>
<dbReference type="InterPro" id="IPR039425">
    <property type="entry name" value="RNA_pol_sigma-70-like"/>
</dbReference>
<proteinExistence type="inferred from homology"/>
<keyword evidence="2" id="KW-0805">Transcription regulation</keyword>
<dbReference type="InterPro" id="IPR036388">
    <property type="entry name" value="WH-like_DNA-bd_sf"/>
</dbReference>
<dbReference type="Pfam" id="PF08281">
    <property type="entry name" value="Sigma70_r4_2"/>
    <property type="match status" value="1"/>
</dbReference>
<dbReference type="PANTHER" id="PTHR43133">
    <property type="entry name" value="RNA POLYMERASE ECF-TYPE SIGMA FACTO"/>
    <property type="match status" value="1"/>
</dbReference>
<protein>
    <submittedName>
        <fullName evidence="9">Sigma-70 family RNA polymerase sigma factor</fullName>
    </submittedName>
</protein>
<dbReference type="SUPFAM" id="SSF88946">
    <property type="entry name" value="Sigma2 domain of RNA polymerase sigma factors"/>
    <property type="match status" value="1"/>
</dbReference>
<reference evidence="9" key="2">
    <citation type="submission" date="2021-04" db="EMBL/GenBank/DDBJ databases">
        <authorList>
            <person name="Gilroy R."/>
        </authorList>
    </citation>
    <scope>NUCLEOTIDE SEQUENCE</scope>
    <source>
        <strain evidence="9">ChiBcec15-3976</strain>
    </source>
</reference>
<feature type="domain" description="RNA polymerase sigma-70 region 2" evidence="7">
    <location>
        <begin position="27"/>
        <end position="95"/>
    </location>
</feature>
<keyword evidence="5" id="KW-0804">Transcription</keyword>
<dbReference type="InterPro" id="IPR007627">
    <property type="entry name" value="RNA_pol_sigma70_r2"/>
</dbReference>
<keyword evidence="3" id="KW-0731">Sigma factor</keyword>
<evidence type="ECO:0000313" key="9">
    <source>
        <dbReference type="EMBL" id="HJD43051.1"/>
    </source>
</evidence>
<dbReference type="Proteomes" id="UP000823909">
    <property type="component" value="Unassembled WGS sequence"/>
</dbReference>
<evidence type="ECO:0000256" key="3">
    <source>
        <dbReference type="ARBA" id="ARBA00023082"/>
    </source>
</evidence>
<dbReference type="Pfam" id="PF04542">
    <property type="entry name" value="Sigma70_r2"/>
    <property type="match status" value="1"/>
</dbReference>
<sequence length="188" mass="22325">MRSADENSEEILIERLKNQEERALEELVEIYEAEVFRVVRQISKRLLPEEDVHEIANDTFYQLWRHAANLDTGKGSLGAYLVTSARNLTKNRLRTYKGSVFQVQDYDVVEMPDLFEKAEQEERQRFVQEALNRLSEEEKEIFIRYYYFYQTTEEIGDAMGIRQNTVKSKLKRGRKKLKGFLMERGMEP</sequence>
<evidence type="ECO:0000256" key="1">
    <source>
        <dbReference type="ARBA" id="ARBA00010641"/>
    </source>
</evidence>
<dbReference type="Gene3D" id="1.10.10.10">
    <property type="entry name" value="Winged helix-like DNA-binding domain superfamily/Winged helix DNA-binding domain"/>
    <property type="match status" value="1"/>
</dbReference>
<feature type="coiled-coil region" evidence="6">
    <location>
        <begin position="6"/>
        <end position="33"/>
    </location>
</feature>
<dbReference type="GO" id="GO:0006352">
    <property type="term" value="P:DNA-templated transcription initiation"/>
    <property type="evidence" value="ECO:0007669"/>
    <property type="project" value="InterPro"/>
</dbReference>
<dbReference type="GO" id="GO:0003677">
    <property type="term" value="F:DNA binding"/>
    <property type="evidence" value="ECO:0007669"/>
    <property type="project" value="UniProtKB-KW"/>
</dbReference>
<dbReference type="EMBL" id="DWUU01000049">
    <property type="protein sequence ID" value="HJD43051.1"/>
    <property type="molecule type" value="Genomic_DNA"/>
</dbReference>
<organism evidence="9 10">
    <name type="scientific">Candidatus Mediterraneibacter quadrami</name>
    <dbReference type="NCBI Taxonomy" id="2838684"/>
    <lineage>
        <taxon>Bacteria</taxon>
        <taxon>Bacillati</taxon>
        <taxon>Bacillota</taxon>
        <taxon>Clostridia</taxon>
        <taxon>Lachnospirales</taxon>
        <taxon>Lachnospiraceae</taxon>
        <taxon>Mediterraneibacter</taxon>
    </lineage>
</organism>
<gene>
    <name evidence="9" type="ORF">H9910_08610</name>
</gene>
<evidence type="ECO:0000259" key="7">
    <source>
        <dbReference type="Pfam" id="PF04542"/>
    </source>
</evidence>
<accession>A0A9D2U6I9</accession>
<dbReference type="InterPro" id="IPR013324">
    <property type="entry name" value="RNA_pol_sigma_r3/r4-like"/>
</dbReference>
<keyword evidence="6" id="KW-0175">Coiled coil</keyword>
<evidence type="ECO:0000256" key="4">
    <source>
        <dbReference type="ARBA" id="ARBA00023125"/>
    </source>
</evidence>
<dbReference type="AlphaFoldDB" id="A0A9D2U6I9"/>
<name>A0A9D2U6I9_9FIRM</name>
<dbReference type="PANTHER" id="PTHR43133:SF8">
    <property type="entry name" value="RNA POLYMERASE SIGMA FACTOR HI_1459-RELATED"/>
    <property type="match status" value="1"/>
</dbReference>
<evidence type="ECO:0000313" key="10">
    <source>
        <dbReference type="Proteomes" id="UP000823909"/>
    </source>
</evidence>
<dbReference type="InterPro" id="IPR014284">
    <property type="entry name" value="RNA_pol_sigma-70_dom"/>
</dbReference>
<dbReference type="SUPFAM" id="SSF88659">
    <property type="entry name" value="Sigma3 and sigma4 domains of RNA polymerase sigma factors"/>
    <property type="match status" value="1"/>
</dbReference>
<dbReference type="InterPro" id="IPR013325">
    <property type="entry name" value="RNA_pol_sigma_r2"/>
</dbReference>